<feature type="binding site" evidence="6">
    <location>
        <position position="125"/>
    </location>
    <ligand>
        <name>AMP</name>
        <dbReference type="ChEBI" id="CHEBI:456215"/>
    </ligand>
</feature>
<evidence type="ECO:0000313" key="8">
    <source>
        <dbReference type="EnsemblMetazoa" id="tetur06g05720.1"/>
    </source>
</evidence>
<comment type="subcellular location">
    <subcellularLocation>
        <location evidence="6">Cytoplasm</location>
        <location evidence="6">Cytosol</location>
    </subcellularLocation>
    <subcellularLocation>
        <location evidence="6">Mitochondrion intermembrane space</location>
    </subcellularLocation>
    <text evidence="6">Predominantly mitochondrial.</text>
</comment>
<comment type="catalytic activity">
    <reaction evidence="6">
        <text>AMP + ATP = 2 ADP</text>
        <dbReference type="Rhea" id="RHEA:12973"/>
        <dbReference type="ChEBI" id="CHEBI:30616"/>
        <dbReference type="ChEBI" id="CHEBI:456215"/>
        <dbReference type="ChEBI" id="CHEBI:456216"/>
        <dbReference type="EC" id="2.7.4.3"/>
    </reaction>
</comment>
<proteinExistence type="inferred from homology"/>
<feature type="binding site" evidence="6">
    <location>
        <position position="64"/>
    </location>
    <ligand>
        <name>AMP</name>
        <dbReference type="ChEBI" id="CHEBI:456215"/>
    </ligand>
</feature>
<feature type="binding site" evidence="6">
    <location>
        <position position="232"/>
    </location>
    <ligand>
        <name>ATP</name>
        <dbReference type="ChEBI" id="CHEBI:30616"/>
    </ligand>
</feature>
<protein>
    <recommendedName>
        <fullName evidence="6">Adenylate kinase</fullName>
        <ecNumber evidence="6">2.7.4.3</ecNumber>
    </recommendedName>
    <alternativeName>
        <fullName evidence="6">ATP-AMP transphosphorylase</fullName>
    </alternativeName>
    <alternativeName>
        <fullName evidence="6">ATP:AMP phosphotransferase</fullName>
    </alternativeName>
    <alternativeName>
        <fullName evidence="6">Adenylate kinase cytosolic and mitochondrial</fullName>
    </alternativeName>
    <alternativeName>
        <fullName evidence="6">Adenylate monophosphate kinase</fullName>
    </alternativeName>
</protein>
<dbReference type="GO" id="GO:0046034">
    <property type="term" value="P:ATP metabolic process"/>
    <property type="evidence" value="ECO:0007669"/>
    <property type="project" value="UniProtKB-UniRule"/>
</dbReference>
<dbReference type="EMBL" id="CAEY01001813">
    <property type="status" value="NOT_ANNOTATED_CDS"/>
    <property type="molecule type" value="Genomic_DNA"/>
</dbReference>
<dbReference type="HAMAP" id="MF_03168">
    <property type="entry name" value="Adenylate_kinase_AK2"/>
    <property type="match status" value="1"/>
</dbReference>
<evidence type="ECO:0000259" key="7">
    <source>
        <dbReference type="Pfam" id="PF05191"/>
    </source>
</evidence>
<dbReference type="FunFam" id="3.40.50.300:FF:000106">
    <property type="entry name" value="Adenylate kinase mitochondrial"/>
    <property type="match status" value="1"/>
</dbReference>
<comment type="subunit">
    <text evidence="6">Monomer.</text>
</comment>
<dbReference type="NCBIfam" id="TIGR01351">
    <property type="entry name" value="adk"/>
    <property type="match status" value="1"/>
</dbReference>
<evidence type="ECO:0000256" key="1">
    <source>
        <dbReference type="ARBA" id="ARBA00022679"/>
    </source>
</evidence>
<keyword evidence="6" id="KW-0963">Cytoplasm</keyword>
<dbReference type="SUPFAM" id="SSF52540">
    <property type="entry name" value="P-loop containing nucleoside triphosphate hydrolases"/>
    <property type="match status" value="1"/>
</dbReference>
<dbReference type="GO" id="GO:0004017">
    <property type="term" value="F:AMP kinase activity"/>
    <property type="evidence" value="ECO:0007669"/>
    <property type="project" value="UniProtKB-UniRule"/>
</dbReference>
<dbReference type="NCBIfam" id="NF001381">
    <property type="entry name" value="PRK00279.1-3"/>
    <property type="match status" value="1"/>
</dbReference>
<evidence type="ECO:0000256" key="2">
    <source>
        <dbReference type="ARBA" id="ARBA00022741"/>
    </source>
</evidence>
<dbReference type="InterPro" id="IPR000850">
    <property type="entry name" value="Adenylat/UMP-CMP_kin"/>
</dbReference>
<dbReference type="HAMAP" id="MF_00235">
    <property type="entry name" value="Adenylate_kinase_Adk"/>
    <property type="match status" value="1"/>
</dbReference>
<reference evidence="8" key="2">
    <citation type="submission" date="2015-06" db="UniProtKB">
        <authorList>
            <consortium name="EnsemblMetazoa"/>
        </authorList>
    </citation>
    <scope>IDENTIFICATION</scope>
</reference>
<dbReference type="NCBIfam" id="NF011100">
    <property type="entry name" value="PRK14527.1"/>
    <property type="match status" value="1"/>
</dbReference>
<feature type="binding site" evidence="6">
    <location>
        <begin position="169"/>
        <end position="170"/>
    </location>
    <ligand>
        <name>ATP</name>
        <dbReference type="ChEBI" id="CHEBI:30616"/>
    </ligand>
</feature>
<dbReference type="GO" id="GO:0005758">
    <property type="term" value="C:mitochondrial intermembrane space"/>
    <property type="evidence" value="ECO:0007669"/>
    <property type="project" value="UniProtKB-SubCell"/>
</dbReference>
<dbReference type="GO" id="GO:0005524">
    <property type="term" value="F:ATP binding"/>
    <property type="evidence" value="ECO:0007669"/>
    <property type="project" value="UniProtKB-KW"/>
</dbReference>
<feature type="domain" description="Adenylate kinase active site lid" evidence="7">
    <location>
        <begin position="160"/>
        <end position="195"/>
    </location>
</feature>
<sequence length="257" mass="28757">MPPSSSENASPPDFSNRARATFAYQKLYSNRSGINAVFLGPPGSGKGTQAQRVKSTYGVCQLATGDMLRAEVASGSDLGKYVKNIMDSGKLVDDELVVKLIDANLDKAECRNGFLLDGFPRTVVQAEKLDTLLDKRNTQLDSVIEFKVNEDLLVRRICGRLIHPSSGRTYHEEFYPPKKEMTDDVTGEPLVRRSDDNPEALRKRLQTYDSLTKPLVSYYQKKEIHSAVDATLKPDEVFNQIKSAFDKSKMKDQVIFI</sequence>
<dbReference type="InterPro" id="IPR033690">
    <property type="entry name" value="Adenylat_kinase_CS"/>
</dbReference>
<dbReference type="PROSITE" id="PS00113">
    <property type="entry name" value="ADENYLATE_KINASE"/>
    <property type="match status" value="1"/>
</dbReference>
<feature type="region of interest" description="NMPbind" evidence="6">
    <location>
        <begin position="63"/>
        <end position="92"/>
    </location>
</feature>
<dbReference type="EC" id="2.7.4.3" evidence="6"/>
<dbReference type="CDD" id="cd01428">
    <property type="entry name" value="ADK"/>
    <property type="match status" value="1"/>
</dbReference>
<evidence type="ECO:0000256" key="3">
    <source>
        <dbReference type="ARBA" id="ARBA00022777"/>
    </source>
</evidence>
<feature type="binding site" evidence="6">
    <location>
        <begin position="90"/>
        <end position="92"/>
    </location>
    <ligand>
        <name>AMP</name>
        <dbReference type="ChEBI" id="CHEBI:456215"/>
    </ligand>
</feature>
<dbReference type="Pfam" id="PF00406">
    <property type="entry name" value="ADK"/>
    <property type="match status" value="1"/>
</dbReference>
<dbReference type="Gene3D" id="3.40.50.300">
    <property type="entry name" value="P-loop containing nucleotide triphosphate hydrolases"/>
    <property type="match status" value="1"/>
</dbReference>
<dbReference type="STRING" id="32264.T1K7V8"/>
<dbReference type="InterPro" id="IPR028587">
    <property type="entry name" value="AK2"/>
</dbReference>
<feature type="binding site" evidence="6">
    <location>
        <position position="69"/>
    </location>
    <ligand>
        <name>AMP</name>
        <dbReference type="ChEBI" id="CHEBI:456215"/>
    </ligand>
</feature>
<keyword evidence="3 6" id="KW-0418">Kinase</keyword>
<dbReference type="PRINTS" id="PR00094">
    <property type="entry name" value="ADENYLTKNASE"/>
</dbReference>
<keyword evidence="5 6" id="KW-0496">Mitochondrion</keyword>
<dbReference type="OMA" id="VYHEQTA"/>
<dbReference type="GO" id="GO:0006172">
    <property type="term" value="P:ADP biosynthetic process"/>
    <property type="evidence" value="ECO:0007669"/>
    <property type="project" value="UniProtKB-UniRule"/>
</dbReference>
<name>T1K7V8_TETUR</name>
<dbReference type="GO" id="GO:0046033">
    <property type="term" value="P:AMP metabolic process"/>
    <property type="evidence" value="ECO:0007669"/>
    <property type="project" value="UniProtKB-UniRule"/>
</dbReference>
<dbReference type="Proteomes" id="UP000015104">
    <property type="component" value="Unassembled WGS sequence"/>
</dbReference>
<feature type="region of interest" description="LID" evidence="6">
    <location>
        <begin position="159"/>
        <end position="196"/>
    </location>
</feature>
<dbReference type="EnsemblMetazoa" id="tetur06g05720.1">
    <property type="protein sequence ID" value="tetur06g05720.1"/>
    <property type="gene ID" value="tetur06g05720"/>
</dbReference>
<dbReference type="eggNOG" id="KOG3078">
    <property type="taxonomic scope" value="Eukaryota"/>
</dbReference>
<dbReference type="HOGENOM" id="CLU_032354_1_0_1"/>
<dbReference type="InterPro" id="IPR006259">
    <property type="entry name" value="Adenyl_kin_sub"/>
</dbReference>
<reference evidence="9" key="1">
    <citation type="submission" date="2011-08" db="EMBL/GenBank/DDBJ databases">
        <authorList>
            <person name="Rombauts S."/>
        </authorList>
    </citation>
    <scope>NUCLEOTIDE SEQUENCE</scope>
    <source>
        <strain evidence="9">London</strain>
    </source>
</reference>
<organism evidence="8 9">
    <name type="scientific">Tetranychus urticae</name>
    <name type="common">Two-spotted spider mite</name>
    <dbReference type="NCBI Taxonomy" id="32264"/>
    <lineage>
        <taxon>Eukaryota</taxon>
        <taxon>Metazoa</taxon>
        <taxon>Ecdysozoa</taxon>
        <taxon>Arthropoda</taxon>
        <taxon>Chelicerata</taxon>
        <taxon>Arachnida</taxon>
        <taxon>Acari</taxon>
        <taxon>Acariformes</taxon>
        <taxon>Trombidiformes</taxon>
        <taxon>Prostigmata</taxon>
        <taxon>Eleutherengona</taxon>
        <taxon>Raphignathae</taxon>
        <taxon>Tetranychoidea</taxon>
        <taxon>Tetranychidae</taxon>
        <taxon>Tetranychus</taxon>
    </lineage>
</organism>
<comment type="similarity">
    <text evidence="6">Belongs to the adenylate kinase family. AK2 subfamily.</text>
</comment>
<gene>
    <name evidence="8" type="primary">107361192</name>
</gene>
<dbReference type="InterPro" id="IPR007862">
    <property type="entry name" value="Adenylate_kinase_lid-dom"/>
</dbReference>
<dbReference type="PANTHER" id="PTHR23359">
    <property type="entry name" value="NUCLEOTIDE KINASE"/>
    <property type="match status" value="1"/>
</dbReference>
<comment type="domain">
    <text evidence="6">Consists of three domains, a large central CORE domain and two small peripheral domains, NMPbind and LID, which undergo movements during catalysis. The LID domain closes over the site of phosphoryl transfer upon ATP binding. Assembling and dissambling the active center during each catalytic cycle provides an effective means to prevent ATP hydrolysis.</text>
</comment>
<dbReference type="KEGG" id="tut:107361192"/>
<dbReference type="InterPro" id="IPR027417">
    <property type="entry name" value="P-loop_NTPase"/>
</dbReference>
<feature type="binding site" evidence="6">
    <location>
        <begin position="43"/>
        <end position="48"/>
    </location>
    <ligand>
        <name>ATP</name>
        <dbReference type="ChEBI" id="CHEBI:30616"/>
    </ligand>
</feature>
<keyword evidence="1 6" id="KW-0808">Transferase</keyword>
<feature type="binding site" evidence="6">
    <location>
        <position position="193"/>
    </location>
    <ligand>
        <name>AMP</name>
        <dbReference type="ChEBI" id="CHEBI:456215"/>
    </ligand>
</feature>
<dbReference type="OrthoDB" id="439792at2759"/>
<comment type="function">
    <text evidence="6">Catalyzes the reversible transfer of the terminal phosphate group between ATP and AMP. Plays an important role in cellular energy homeostasis and in adenine nucleotide metabolism. Adenylate kinase activity is critical for regulation of the phosphate utilization and the AMP de novo biosynthesis pathways.</text>
</comment>
<evidence type="ECO:0000313" key="9">
    <source>
        <dbReference type="Proteomes" id="UP000015104"/>
    </source>
</evidence>
<feature type="binding site" evidence="6">
    <location>
        <position position="204"/>
    </location>
    <ligand>
        <name>AMP</name>
        <dbReference type="ChEBI" id="CHEBI:456215"/>
    </ligand>
</feature>
<evidence type="ECO:0000256" key="4">
    <source>
        <dbReference type="ARBA" id="ARBA00022840"/>
    </source>
</evidence>
<feature type="binding site" evidence="6">
    <location>
        <position position="160"/>
    </location>
    <ligand>
        <name>ATP</name>
        <dbReference type="ChEBI" id="CHEBI:30616"/>
    </ligand>
</feature>
<evidence type="ECO:0000256" key="6">
    <source>
        <dbReference type="HAMAP-Rule" id="MF_03168"/>
    </source>
</evidence>
<dbReference type="GO" id="GO:0005829">
    <property type="term" value="C:cytosol"/>
    <property type="evidence" value="ECO:0007669"/>
    <property type="project" value="UniProtKB-SubCell"/>
</dbReference>
<keyword evidence="4 6" id="KW-0067">ATP-binding</keyword>
<feature type="binding site" evidence="6">
    <location>
        <begin position="118"/>
        <end position="121"/>
    </location>
    <ligand>
        <name>AMP</name>
        <dbReference type="ChEBI" id="CHEBI:456215"/>
    </ligand>
</feature>
<keyword evidence="2 6" id="KW-0547">Nucleotide-binding</keyword>
<dbReference type="Pfam" id="PF05191">
    <property type="entry name" value="ADK_lid"/>
    <property type="match status" value="1"/>
</dbReference>
<evidence type="ECO:0000256" key="5">
    <source>
        <dbReference type="ARBA" id="ARBA00023128"/>
    </source>
</evidence>
<keyword evidence="9" id="KW-1185">Reference proteome</keyword>
<accession>T1K7V8</accession>
<dbReference type="AlphaFoldDB" id="T1K7V8"/>